<dbReference type="PANTHER" id="PTHR22950:SF703">
    <property type="entry name" value="AMINO ACID TRANSPORTER TRANSMEMBRANE DOMAIN-CONTAINING PROTEIN"/>
    <property type="match status" value="1"/>
</dbReference>
<feature type="transmembrane region" description="Helical" evidence="5">
    <location>
        <begin position="244"/>
        <end position="261"/>
    </location>
</feature>
<evidence type="ECO:0000256" key="4">
    <source>
        <dbReference type="ARBA" id="ARBA00023136"/>
    </source>
</evidence>
<evidence type="ECO:0000256" key="3">
    <source>
        <dbReference type="ARBA" id="ARBA00022989"/>
    </source>
</evidence>
<keyword evidence="4 5" id="KW-0472">Membrane</keyword>
<feature type="transmembrane region" description="Helical" evidence="5">
    <location>
        <begin position="311"/>
        <end position="334"/>
    </location>
</feature>
<feature type="transmembrane region" description="Helical" evidence="5">
    <location>
        <begin position="424"/>
        <end position="441"/>
    </location>
</feature>
<feature type="transmembrane region" description="Helical" evidence="5">
    <location>
        <begin position="116"/>
        <end position="143"/>
    </location>
</feature>
<feature type="domain" description="Amino acid transporter transmembrane" evidence="6">
    <location>
        <begin position="123"/>
        <end position="505"/>
    </location>
</feature>
<dbReference type="GO" id="GO:0005774">
    <property type="term" value="C:vacuolar membrane"/>
    <property type="evidence" value="ECO:0007669"/>
    <property type="project" value="TreeGrafter"/>
</dbReference>
<reference evidence="8" key="1">
    <citation type="submission" date="2010-06" db="EMBL/GenBank/DDBJ databases">
        <authorList>
            <person name="Jiang H."/>
            <person name="Abraham K."/>
            <person name="Ali S."/>
            <person name="Alsbrooks S.L."/>
            <person name="Anim B.N."/>
            <person name="Anosike U.S."/>
            <person name="Attaway T."/>
            <person name="Bandaranaike D.P."/>
            <person name="Battles P.K."/>
            <person name="Bell S.N."/>
            <person name="Bell A.V."/>
            <person name="Beltran B."/>
            <person name="Bickham C."/>
            <person name="Bustamante Y."/>
            <person name="Caleb T."/>
            <person name="Canada A."/>
            <person name="Cardenas V."/>
            <person name="Carter K."/>
            <person name="Chacko J."/>
            <person name="Chandrabose M.N."/>
            <person name="Chavez D."/>
            <person name="Chavez A."/>
            <person name="Chen L."/>
            <person name="Chu H.-S."/>
            <person name="Claassen K.J."/>
            <person name="Cockrell R."/>
            <person name="Collins M."/>
            <person name="Cooper J.A."/>
            <person name="Cree A."/>
            <person name="Curry S.M."/>
            <person name="Da Y."/>
            <person name="Dao M.D."/>
            <person name="Das B."/>
            <person name="Davila M.-L."/>
            <person name="Davy-Carroll L."/>
            <person name="Denson S."/>
            <person name="Dinh H."/>
            <person name="Ebong V.E."/>
            <person name="Edwards J.R."/>
            <person name="Egan A."/>
            <person name="El-Daye J."/>
            <person name="Escobedo L."/>
            <person name="Fernandez S."/>
            <person name="Fernando P.R."/>
            <person name="Flagg N."/>
            <person name="Forbes L.D."/>
            <person name="Fowler R.G."/>
            <person name="Fu Q."/>
            <person name="Gabisi R.A."/>
            <person name="Ganer J."/>
            <person name="Garbino Pronczuk A."/>
            <person name="Garcia R.M."/>
            <person name="Garner T."/>
            <person name="Garrett T.E."/>
            <person name="Gonzalez D.A."/>
            <person name="Hamid H."/>
            <person name="Hawkins E.S."/>
            <person name="Hirani K."/>
            <person name="Hogues M.E."/>
            <person name="Hollins B."/>
            <person name="Hsiao C.-H."/>
            <person name="Jabil R."/>
            <person name="James M.L."/>
            <person name="Jhangiani S.N."/>
            <person name="Johnson B."/>
            <person name="Johnson Q."/>
            <person name="Joshi V."/>
            <person name="Kalu J.B."/>
            <person name="Kam C."/>
            <person name="Kashfia A."/>
            <person name="Keebler J."/>
            <person name="Kisamo H."/>
            <person name="Kovar C.L."/>
            <person name="Lago L.A."/>
            <person name="Lai C.-Y."/>
            <person name="Laidlaw J."/>
            <person name="Lara F."/>
            <person name="Le T.-K."/>
            <person name="Lee S.L."/>
            <person name="Legall F.H."/>
            <person name="Lemon S.J."/>
            <person name="Lewis L.R."/>
            <person name="Li B."/>
            <person name="Liu Y."/>
            <person name="Liu Y.-S."/>
            <person name="Lopez J."/>
            <person name="Lozado R.J."/>
            <person name="Lu J."/>
            <person name="Madu R.C."/>
            <person name="Maheshwari M."/>
            <person name="Maheshwari R."/>
            <person name="Malloy K."/>
            <person name="Martinez E."/>
            <person name="Mathew T."/>
            <person name="Mercado I.C."/>
            <person name="Mercado C."/>
            <person name="Meyer B."/>
            <person name="Montgomery K."/>
            <person name="Morgan M.B."/>
            <person name="Munidasa M."/>
            <person name="Nazareth L.V."/>
            <person name="Nelson J."/>
            <person name="Ng B.M."/>
            <person name="Nguyen N.B."/>
            <person name="Nguyen P.Q."/>
            <person name="Nguyen T."/>
            <person name="Obregon M."/>
            <person name="Okwuonu G.O."/>
            <person name="Onwere C.G."/>
            <person name="Orozco G."/>
            <person name="Parra A."/>
            <person name="Patel S."/>
            <person name="Patil S."/>
            <person name="Perez A."/>
            <person name="Perez Y."/>
            <person name="Pham C."/>
            <person name="Primus E.L."/>
            <person name="Pu L.-L."/>
            <person name="Puazo M."/>
            <person name="Qin X."/>
            <person name="Quiroz J.B."/>
            <person name="Reese J."/>
            <person name="Richards S."/>
            <person name="Rives C.M."/>
            <person name="Robberts R."/>
            <person name="Ruiz S.J."/>
            <person name="Ruiz M.J."/>
            <person name="Santibanez J."/>
            <person name="Schneider B.W."/>
            <person name="Sisson I."/>
            <person name="Smith M."/>
            <person name="Sodergren E."/>
            <person name="Song X.-Z."/>
            <person name="Song B.B."/>
            <person name="Summersgill H."/>
            <person name="Thelus R."/>
            <person name="Thornton R.D."/>
            <person name="Trejos Z.Y."/>
            <person name="Usmani K."/>
            <person name="Vattathil S."/>
            <person name="Villasana D."/>
            <person name="Walker D.L."/>
            <person name="Wang S."/>
            <person name="Wang K."/>
            <person name="White C.S."/>
            <person name="Williams A.C."/>
            <person name="Williamson J."/>
            <person name="Wilson K."/>
            <person name="Woghiren I.O."/>
            <person name="Woodworth J.R."/>
            <person name="Worley K.C."/>
            <person name="Wright R.A."/>
            <person name="Wu W."/>
            <person name="Young L."/>
            <person name="Zhang L."/>
            <person name="Zhang J."/>
            <person name="Zhu Y."/>
            <person name="Muzny D.M."/>
            <person name="Weinstock G."/>
            <person name="Gibbs R.A."/>
        </authorList>
    </citation>
    <scope>NUCLEOTIDE SEQUENCE [LARGE SCALE GENOMIC DNA]</scope>
    <source>
        <strain evidence="8">LSR1</strain>
    </source>
</reference>
<evidence type="ECO:0000313" key="7">
    <source>
        <dbReference type="EnsemblMetazoa" id="XP_001950221.1"/>
    </source>
</evidence>
<comment type="subcellular location">
    <subcellularLocation>
        <location evidence="1">Membrane</location>
        <topology evidence="1">Multi-pass membrane protein</topology>
    </subcellularLocation>
</comment>
<name>A0A8R2ADQ0_ACYPI</name>
<evidence type="ECO:0000259" key="6">
    <source>
        <dbReference type="Pfam" id="PF01490"/>
    </source>
</evidence>
<feature type="transmembrane region" description="Helical" evidence="5">
    <location>
        <begin position="149"/>
        <end position="176"/>
    </location>
</feature>
<organism evidence="7 8">
    <name type="scientific">Acyrthosiphon pisum</name>
    <name type="common">Pea aphid</name>
    <dbReference type="NCBI Taxonomy" id="7029"/>
    <lineage>
        <taxon>Eukaryota</taxon>
        <taxon>Metazoa</taxon>
        <taxon>Ecdysozoa</taxon>
        <taxon>Arthropoda</taxon>
        <taxon>Hexapoda</taxon>
        <taxon>Insecta</taxon>
        <taxon>Pterygota</taxon>
        <taxon>Neoptera</taxon>
        <taxon>Paraneoptera</taxon>
        <taxon>Hemiptera</taxon>
        <taxon>Sternorrhyncha</taxon>
        <taxon>Aphidomorpha</taxon>
        <taxon>Aphidoidea</taxon>
        <taxon>Aphididae</taxon>
        <taxon>Macrosiphini</taxon>
        <taxon>Acyrthosiphon</taxon>
    </lineage>
</organism>
<evidence type="ECO:0000256" key="2">
    <source>
        <dbReference type="ARBA" id="ARBA00022692"/>
    </source>
</evidence>
<accession>A0A8R2ADQ0</accession>
<dbReference type="RefSeq" id="XP_001950221.1">
    <property type="nucleotide sequence ID" value="XM_001950186.4"/>
</dbReference>
<dbReference type="PANTHER" id="PTHR22950">
    <property type="entry name" value="AMINO ACID TRANSPORTER"/>
    <property type="match status" value="1"/>
</dbReference>
<proteinExistence type="predicted"/>
<feature type="transmembrane region" description="Helical" evidence="5">
    <location>
        <begin position="384"/>
        <end position="403"/>
    </location>
</feature>
<dbReference type="GeneID" id="100158713"/>
<dbReference type="OMA" id="IGAVCTM"/>
<keyword evidence="8" id="KW-1185">Reference proteome</keyword>
<dbReference type="EnsemblMetazoa" id="XM_001950186.5">
    <property type="protein sequence ID" value="XP_001950221.1"/>
    <property type="gene ID" value="LOC100158713"/>
</dbReference>
<protein>
    <recommendedName>
        <fullName evidence="6">Amino acid transporter transmembrane domain-containing protein</fullName>
    </recommendedName>
</protein>
<evidence type="ECO:0000256" key="1">
    <source>
        <dbReference type="ARBA" id="ARBA00004141"/>
    </source>
</evidence>
<feature type="transmembrane region" description="Helical" evidence="5">
    <location>
        <begin position="268"/>
        <end position="291"/>
    </location>
</feature>
<feature type="transmembrane region" description="Helical" evidence="5">
    <location>
        <begin position="210"/>
        <end position="232"/>
    </location>
</feature>
<evidence type="ECO:0000313" key="8">
    <source>
        <dbReference type="Proteomes" id="UP000007819"/>
    </source>
</evidence>
<dbReference type="Proteomes" id="UP000007819">
    <property type="component" value="Chromosome X"/>
</dbReference>
<dbReference type="GO" id="GO:0015179">
    <property type="term" value="F:L-amino acid transmembrane transporter activity"/>
    <property type="evidence" value="ECO:0007669"/>
    <property type="project" value="TreeGrafter"/>
</dbReference>
<dbReference type="Pfam" id="PF01490">
    <property type="entry name" value="Aa_trans"/>
    <property type="match status" value="1"/>
</dbReference>
<keyword evidence="3 5" id="KW-1133">Transmembrane helix</keyword>
<sequence>MIYADFGQPAMEEEGQPRGFQIRGHLVHGIPRVGDSNYDPACPTCNPGSINDTVTPTAVVVSSPPAIVTTAVAVPGPIPATNDYNYNGPLQHEIGPMAALRQNGGMLTRTDDTYSFSGFITGIAVVFVSGEMAGIGMLAAPWAVVNLGWLGFVLLITFGIATAYSACCLGTCWLILEERYAQYRIYPIPDPYPTIAMHAVGRRTSYATRACISITLFGSATVYLMLIAQTAQKLFLGSHPEVEFSTWLFVFSVSLSSLMFLESPKDYYIVATGAFLTTMTSSYFIIMQMLLDERIQEGSATDTQKSVPANQFFLSFGTILFAYGGAASFPVINFQMFKRDEFSHSVVASFILLTILFSSVVVGGYIIYGHTINPNIIMSLSDSWVSYAAVILMAGHLVLGFVIMAKPVTEQAESFLSSTNGFSVQRFFVRICVLLAMIFVGECMPNFISLVALIGCSTVILATFVLPSVFYLRLCAQQSATWPDRSLPWKSKLYMYTIIILGLSSGLGAMFTALSELFDLRSLIPHYYYYYFYDLDYPSLS</sequence>
<feature type="transmembrane region" description="Helical" evidence="5">
    <location>
        <begin position="346"/>
        <end position="368"/>
    </location>
</feature>
<dbReference type="OrthoDB" id="655540at2759"/>
<dbReference type="AlphaFoldDB" id="A0A8R2ADQ0"/>
<evidence type="ECO:0000256" key="5">
    <source>
        <dbReference type="SAM" id="Phobius"/>
    </source>
</evidence>
<feature type="transmembrane region" description="Helical" evidence="5">
    <location>
        <begin position="493"/>
        <end position="514"/>
    </location>
</feature>
<reference evidence="7" key="2">
    <citation type="submission" date="2022-06" db="UniProtKB">
        <authorList>
            <consortium name="EnsemblMetazoa"/>
        </authorList>
    </citation>
    <scope>IDENTIFICATION</scope>
</reference>
<dbReference type="KEGG" id="api:100158713"/>
<dbReference type="InterPro" id="IPR013057">
    <property type="entry name" value="AA_transpt_TM"/>
</dbReference>
<feature type="transmembrane region" description="Helical" evidence="5">
    <location>
        <begin position="447"/>
        <end position="472"/>
    </location>
</feature>
<keyword evidence="2 5" id="KW-0812">Transmembrane</keyword>